<keyword evidence="2" id="KW-1185">Reference proteome</keyword>
<sequence length="236" mass="26221">MGILEPLSFSLYSPTQGNRGAPETAQRGAVGRRRAVRLHFETTWLFVFTLRPEAASKSQWPRHDTAACKHMYGAIPERKHKDHSSKRSLQQATSSVCAHSQGIFGVKPFMGVHLRFGNEDTTAGRSSCHPKDCPKRSITSASLLFQRQVEGLRNSGVAEDTHADIHRMHPTLLIFGNASMIMFRASQCQFAAGRARVPESRCKTCPFFTSHHSTAPGLILEVTEIYYSCKGSFQLS</sequence>
<evidence type="ECO:0000313" key="2">
    <source>
        <dbReference type="Proteomes" id="UP000287033"/>
    </source>
</evidence>
<comment type="caution">
    <text evidence="1">The sequence shown here is derived from an EMBL/GenBank/DDBJ whole genome shotgun (WGS) entry which is preliminary data.</text>
</comment>
<dbReference type="Proteomes" id="UP000287033">
    <property type="component" value="Unassembled WGS sequence"/>
</dbReference>
<proteinExistence type="predicted"/>
<evidence type="ECO:0000313" key="1">
    <source>
        <dbReference type="EMBL" id="GCC27462.1"/>
    </source>
</evidence>
<reference evidence="1 2" key="1">
    <citation type="journal article" date="2018" name="Nat. Ecol. Evol.">
        <title>Shark genomes provide insights into elasmobranch evolution and the origin of vertebrates.</title>
        <authorList>
            <person name="Hara Y"/>
            <person name="Yamaguchi K"/>
            <person name="Onimaru K"/>
            <person name="Kadota M"/>
            <person name="Koyanagi M"/>
            <person name="Keeley SD"/>
            <person name="Tatsumi K"/>
            <person name="Tanaka K"/>
            <person name="Motone F"/>
            <person name="Kageyama Y"/>
            <person name="Nozu R"/>
            <person name="Adachi N"/>
            <person name="Nishimura O"/>
            <person name="Nakagawa R"/>
            <person name="Tanegashima C"/>
            <person name="Kiyatake I"/>
            <person name="Matsumoto R"/>
            <person name="Murakumo K"/>
            <person name="Nishida K"/>
            <person name="Terakita A"/>
            <person name="Kuratani S"/>
            <person name="Sato K"/>
            <person name="Hyodo S Kuraku.S."/>
        </authorList>
    </citation>
    <scope>NUCLEOTIDE SEQUENCE [LARGE SCALE GENOMIC DNA]</scope>
</reference>
<organism evidence="1 2">
    <name type="scientific">Chiloscyllium punctatum</name>
    <name type="common">Brownbanded bambooshark</name>
    <name type="synonym">Hemiscyllium punctatum</name>
    <dbReference type="NCBI Taxonomy" id="137246"/>
    <lineage>
        <taxon>Eukaryota</taxon>
        <taxon>Metazoa</taxon>
        <taxon>Chordata</taxon>
        <taxon>Craniata</taxon>
        <taxon>Vertebrata</taxon>
        <taxon>Chondrichthyes</taxon>
        <taxon>Elasmobranchii</taxon>
        <taxon>Galeomorphii</taxon>
        <taxon>Galeoidea</taxon>
        <taxon>Orectolobiformes</taxon>
        <taxon>Hemiscylliidae</taxon>
        <taxon>Chiloscyllium</taxon>
    </lineage>
</organism>
<protein>
    <submittedName>
        <fullName evidence="1">Uncharacterized protein</fullName>
    </submittedName>
</protein>
<accession>A0A401SAP4</accession>
<name>A0A401SAP4_CHIPU</name>
<dbReference type="AlphaFoldDB" id="A0A401SAP4"/>
<gene>
    <name evidence="1" type="ORF">chiPu_0005886</name>
</gene>
<dbReference type="EMBL" id="BEZZ01000165">
    <property type="protein sequence ID" value="GCC27462.1"/>
    <property type="molecule type" value="Genomic_DNA"/>
</dbReference>